<dbReference type="InterPro" id="IPR039425">
    <property type="entry name" value="RNA_pol_sigma-70-like"/>
</dbReference>
<dbReference type="AlphaFoldDB" id="S4Y4W0"/>
<dbReference type="GO" id="GO:0003677">
    <property type="term" value="F:DNA binding"/>
    <property type="evidence" value="ECO:0007669"/>
    <property type="project" value="UniProtKB-KW"/>
</dbReference>
<keyword evidence="2" id="KW-0731">Sigma factor</keyword>
<dbReference type="PANTHER" id="PTHR43133">
    <property type="entry name" value="RNA POLYMERASE ECF-TYPE SIGMA FACTO"/>
    <property type="match status" value="1"/>
</dbReference>
<dbReference type="HOGENOM" id="CLU_047691_13_1_7"/>
<evidence type="ECO:0000256" key="1">
    <source>
        <dbReference type="ARBA" id="ARBA00023015"/>
    </source>
</evidence>
<dbReference type="SUPFAM" id="SSF88659">
    <property type="entry name" value="Sigma3 and sigma4 domains of RNA polymerase sigma factors"/>
    <property type="match status" value="1"/>
</dbReference>
<evidence type="ECO:0000256" key="3">
    <source>
        <dbReference type="ARBA" id="ARBA00023125"/>
    </source>
</evidence>
<dbReference type="PANTHER" id="PTHR43133:SF8">
    <property type="entry name" value="RNA POLYMERASE SIGMA FACTOR HI_1459-RELATED"/>
    <property type="match status" value="1"/>
</dbReference>
<gene>
    <name evidence="6" type="ORF">SCE1572_36240</name>
</gene>
<dbReference type="STRING" id="1254432.SCE1572_36240"/>
<dbReference type="KEGG" id="scu:SCE1572_36240"/>
<dbReference type="InterPro" id="IPR013249">
    <property type="entry name" value="RNA_pol_sigma70_r4_t2"/>
</dbReference>
<evidence type="ECO:0000256" key="4">
    <source>
        <dbReference type="ARBA" id="ARBA00023163"/>
    </source>
</evidence>
<dbReference type="EMBL" id="CP003969">
    <property type="protein sequence ID" value="AGP39461.1"/>
    <property type="molecule type" value="Genomic_DNA"/>
</dbReference>
<dbReference type="GO" id="GO:0016987">
    <property type="term" value="F:sigma factor activity"/>
    <property type="evidence" value="ECO:0007669"/>
    <property type="project" value="UniProtKB-KW"/>
</dbReference>
<evidence type="ECO:0000259" key="5">
    <source>
        <dbReference type="Pfam" id="PF08281"/>
    </source>
</evidence>
<dbReference type="InterPro" id="IPR013324">
    <property type="entry name" value="RNA_pol_sigma_r3/r4-like"/>
</dbReference>
<keyword evidence="4" id="KW-0804">Transcription</keyword>
<dbReference type="GO" id="GO:0006352">
    <property type="term" value="P:DNA-templated transcription initiation"/>
    <property type="evidence" value="ECO:0007669"/>
    <property type="project" value="InterPro"/>
</dbReference>
<feature type="domain" description="RNA polymerase sigma factor 70 region 4 type 2" evidence="5">
    <location>
        <begin position="84"/>
        <end position="129"/>
    </location>
</feature>
<name>S4Y4W0_SORCE</name>
<dbReference type="InterPro" id="IPR036388">
    <property type="entry name" value="WH-like_DNA-bd_sf"/>
</dbReference>
<proteinExistence type="predicted"/>
<reference evidence="6 7" key="1">
    <citation type="journal article" date="2013" name="Sci. Rep.">
        <title>Extraordinary expansion of a Sorangium cellulosum genome from an alkaline milieu.</title>
        <authorList>
            <person name="Han K."/>
            <person name="Li Z.F."/>
            <person name="Peng R."/>
            <person name="Zhu L.P."/>
            <person name="Zhou T."/>
            <person name="Wang L.G."/>
            <person name="Li S.G."/>
            <person name="Zhang X.B."/>
            <person name="Hu W."/>
            <person name="Wu Z.H."/>
            <person name="Qin N."/>
            <person name="Li Y.Z."/>
        </authorList>
    </citation>
    <scope>NUCLEOTIDE SEQUENCE [LARGE SCALE GENOMIC DNA]</scope>
    <source>
        <strain evidence="6 7">So0157-2</strain>
    </source>
</reference>
<keyword evidence="1" id="KW-0805">Transcription regulation</keyword>
<dbReference type="Proteomes" id="UP000014803">
    <property type="component" value="Chromosome"/>
</dbReference>
<protein>
    <recommendedName>
        <fullName evidence="5">RNA polymerase sigma factor 70 region 4 type 2 domain-containing protein</fullName>
    </recommendedName>
</protein>
<keyword evidence="3" id="KW-0238">DNA-binding</keyword>
<organism evidence="6 7">
    <name type="scientific">Sorangium cellulosum So0157-2</name>
    <dbReference type="NCBI Taxonomy" id="1254432"/>
    <lineage>
        <taxon>Bacteria</taxon>
        <taxon>Pseudomonadati</taxon>
        <taxon>Myxococcota</taxon>
        <taxon>Polyangia</taxon>
        <taxon>Polyangiales</taxon>
        <taxon>Polyangiaceae</taxon>
        <taxon>Sorangium</taxon>
    </lineage>
</organism>
<accession>S4Y4W0</accession>
<evidence type="ECO:0000313" key="7">
    <source>
        <dbReference type="Proteomes" id="UP000014803"/>
    </source>
</evidence>
<dbReference type="Pfam" id="PF08281">
    <property type="entry name" value="Sigma70_r4_2"/>
    <property type="match status" value="1"/>
</dbReference>
<dbReference type="eggNOG" id="COG1595">
    <property type="taxonomic scope" value="Bacteria"/>
</dbReference>
<dbReference type="Gene3D" id="1.10.10.10">
    <property type="entry name" value="Winged helix-like DNA-binding domain superfamily/Winged helix DNA-binding domain"/>
    <property type="match status" value="1"/>
</dbReference>
<sequence>MMQEILLSAWRTVEAGRFRANEHLSVNEAVKRWLHAVTWHHTTHYRERQHQWEKRRASQKPAATGGYVPPPFAQVEARLSLRGLERLEPALRNVVADSALGYTAKEIATELGQNPNTIQGRLQRGRERLRRTLRLKGAPTPLAIRSMLASMKPIRQLVNYG</sequence>
<evidence type="ECO:0000256" key="2">
    <source>
        <dbReference type="ARBA" id="ARBA00023082"/>
    </source>
</evidence>
<evidence type="ECO:0000313" key="6">
    <source>
        <dbReference type="EMBL" id="AGP39461.1"/>
    </source>
</evidence>